<evidence type="ECO:0000256" key="1">
    <source>
        <dbReference type="SAM" id="MobiDB-lite"/>
    </source>
</evidence>
<reference evidence="2" key="1">
    <citation type="journal article" date="2023" name="PLoS Negl. Trop. Dis.">
        <title>A genome sequence for Biomphalaria pfeifferi, the major vector snail for the human-infecting parasite Schistosoma mansoni.</title>
        <authorList>
            <person name="Bu L."/>
            <person name="Lu L."/>
            <person name="Laidemitt M.R."/>
            <person name="Zhang S.M."/>
            <person name="Mutuku M."/>
            <person name="Mkoji G."/>
            <person name="Steinauer M."/>
            <person name="Loker E.S."/>
        </authorList>
    </citation>
    <scope>NUCLEOTIDE SEQUENCE</scope>
    <source>
        <strain evidence="2">KasaAsao</strain>
    </source>
</reference>
<evidence type="ECO:0000313" key="2">
    <source>
        <dbReference type="EMBL" id="KAK0058404.1"/>
    </source>
</evidence>
<keyword evidence="3" id="KW-1185">Reference proteome</keyword>
<sequence length="92" mass="9780">MEPIDAHRYWALSLSLSSSPGSECSDLVETFTAGTSTDANGGYGRANEIIVPAKHGGRTDQSNQSISRSGTPTTNRFMRLGVASHSFQTPCC</sequence>
<name>A0AAD8BRE1_BIOPF</name>
<comment type="caution">
    <text evidence="2">The sequence shown here is derived from an EMBL/GenBank/DDBJ whole genome shotgun (WGS) entry which is preliminary data.</text>
</comment>
<reference evidence="2" key="2">
    <citation type="submission" date="2023-04" db="EMBL/GenBank/DDBJ databases">
        <authorList>
            <person name="Bu L."/>
            <person name="Lu L."/>
            <person name="Laidemitt M.R."/>
            <person name="Zhang S.M."/>
            <person name="Mutuku M."/>
            <person name="Mkoji G."/>
            <person name="Steinauer M."/>
            <person name="Loker E.S."/>
        </authorList>
    </citation>
    <scope>NUCLEOTIDE SEQUENCE</scope>
    <source>
        <strain evidence="2">KasaAsao</strain>
        <tissue evidence="2">Whole Snail</tissue>
    </source>
</reference>
<accession>A0AAD8BRE1</accession>
<gene>
    <name evidence="2" type="ORF">Bpfe_012046</name>
</gene>
<feature type="compositionally biased region" description="Polar residues" evidence="1">
    <location>
        <begin position="59"/>
        <end position="74"/>
    </location>
</feature>
<dbReference type="EMBL" id="JASAOG010000048">
    <property type="protein sequence ID" value="KAK0058404.1"/>
    <property type="molecule type" value="Genomic_DNA"/>
</dbReference>
<dbReference type="AlphaFoldDB" id="A0AAD8BRE1"/>
<dbReference type="Proteomes" id="UP001233172">
    <property type="component" value="Unassembled WGS sequence"/>
</dbReference>
<protein>
    <submittedName>
        <fullName evidence="2">Uncharacterized protein</fullName>
    </submittedName>
</protein>
<feature type="region of interest" description="Disordered" evidence="1">
    <location>
        <begin position="53"/>
        <end position="74"/>
    </location>
</feature>
<organism evidence="2 3">
    <name type="scientific">Biomphalaria pfeifferi</name>
    <name type="common">Bloodfluke planorb</name>
    <name type="synonym">Freshwater snail</name>
    <dbReference type="NCBI Taxonomy" id="112525"/>
    <lineage>
        <taxon>Eukaryota</taxon>
        <taxon>Metazoa</taxon>
        <taxon>Spiralia</taxon>
        <taxon>Lophotrochozoa</taxon>
        <taxon>Mollusca</taxon>
        <taxon>Gastropoda</taxon>
        <taxon>Heterobranchia</taxon>
        <taxon>Euthyneura</taxon>
        <taxon>Panpulmonata</taxon>
        <taxon>Hygrophila</taxon>
        <taxon>Lymnaeoidea</taxon>
        <taxon>Planorbidae</taxon>
        <taxon>Biomphalaria</taxon>
    </lineage>
</organism>
<proteinExistence type="predicted"/>
<evidence type="ECO:0000313" key="3">
    <source>
        <dbReference type="Proteomes" id="UP001233172"/>
    </source>
</evidence>